<dbReference type="Gene3D" id="3.30.70.1230">
    <property type="entry name" value="Nucleotide cyclase"/>
    <property type="match status" value="1"/>
</dbReference>
<evidence type="ECO:0008006" key="3">
    <source>
        <dbReference type="Google" id="ProtNLM"/>
    </source>
</evidence>
<name>A0A0G1GCI0_9BACT</name>
<proteinExistence type="predicted"/>
<organism evidence="1 2">
    <name type="scientific">Candidatus Woesebacteria bacterium GW2011_GWB1_44_11b</name>
    <dbReference type="NCBI Taxonomy" id="1618580"/>
    <lineage>
        <taxon>Bacteria</taxon>
        <taxon>Candidatus Woeseibacteriota</taxon>
    </lineage>
</organism>
<dbReference type="SUPFAM" id="SSF55073">
    <property type="entry name" value="Nucleotide cyclase"/>
    <property type="match status" value="1"/>
</dbReference>
<dbReference type="Proteomes" id="UP000034192">
    <property type="component" value="Unassembled WGS sequence"/>
</dbReference>
<sequence length="86" mass="9256">KRTPEEHVLLCVGLGYGKVLRIGDEDVFGPEVNAASKLGEDTAKAQEILVTNSIKDNAGKIKGISFSEIPDIPPGANRAYKISYKL</sequence>
<gene>
    <name evidence="1" type="ORF">UW21_C0021G0001</name>
</gene>
<dbReference type="AlphaFoldDB" id="A0A0G1GCI0"/>
<evidence type="ECO:0000313" key="2">
    <source>
        <dbReference type="Proteomes" id="UP000034192"/>
    </source>
</evidence>
<reference evidence="1 2" key="1">
    <citation type="journal article" date="2015" name="Nature">
        <title>rRNA introns, odd ribosomes, and small enigmatic genomes across a large radiation of phyla.</title>
        <authorList>
            <person name="Brown C.T."/>
            <person name="Hug L.A."/>
            <person name="Thomas B.C."/>
            <person name="Sharon I."/>
            <person name="Castelle C.J."/>
            <person name="Singh A."/>
            <person name="Wilkins M.J."/>
            <person name="Williams K.H."/>
            <person name="Banfield J.F."/>
        </authorList>
    </citation>
    <scope>NUCLEOTIDE SEQUENCE [LARGE SCALE GENOMIC DNA]</scope>
</reference>
<dbReference type="EMBL" id="LCHL01000021">
    <property type="protein sequence ID" value="KKT32571.1"/>
    <property type="molecule type" value="Genomic_DNA"/>
</dbReference>
<accession>A0A0G1GCI0</accession>
<feature type="non-terminal residue" evidence="1">
    <location>
        <position position="1"/>
    </location>
</feature>
<dbReference type="InterPro" id="IPR029787">
    <property type="entry name" value="Nucleotide_cyclase"/>
</dbReference>
<comment type="caution">
    <text evidence="1">The sequence shown here is derived from an EMBL/GenBank/DDBJ whole genome shotgun (WGS) entry which is preliminary data.</text>
</comment>
<protein>
    <recommendedName>
        <fullName evidence="3">Adenylate/guanylate cyclase domain-containing protein</fullName>
    </recommendedName>
</protein>
<evidence type="ECO:0000313" key="1">
    <source>
        <dbReference type="EMBL" id="KKT32571.1"/>
    </source>
</evidence>